<feature type="compositionally biased region" description="Basic and acidic residues" evidence="1">
    <location>
        <begin position="458"/>
        <end position="469"/>
    </location>
</feature>
<dbReference type="OrthoDB" id="5407351at2759"/>
<feature type="region of interest" description="Disordered" evidence="1">
    <location>
        <begin position="211"/>
        <end position="232"/>
    </location>
</feature>
<proteinExistence type="predicted"/>
<protein>
    <submittedName>
        <fullName evidence="2">Uncharacterized protein</fullName>
    </submittedName>
</protein>
<reference evidence="2 3" key="1">
    <citation type="submission" date="2016-07" db="EMBL/GenBank/DDBJ databases">
        <title>Pervasive Adenine N6-methylation of Active Genes in Fungi.</title>
        <authorList>
            <consortium name="DOE Joint Genome Institute"/>
            <person name="Mondo S.J."/>
            <person name="Dannebaum R.O."/>
            <person name="Kuo R.C."/>
            <person name="Labutti K."/>
            <person name="Haridas S."/>
            <person name="Kuo A."/>
            <person name="Salamov A."/>
            <person name="Ahrendt S.R."/>
            <person name="Lipzen A."/>
            <person name="Sullivan W."/>
            <person name="Andreopoulos W.B."/>
            <person name="Clum A."/>
            <person name="Lindquist E."/>
            <person name="Daum C."/>
            <person name="Ramamoorthy G.K."/>
            <person name="Gryganskyi A."/>
            <person name="Culley D."/>
            <person name="Magnuson J.K."/>
            <person name="James T.Y."/>
            <person name="O'Malley M.A."/>
            <person name="Stajich J.E."/>
            <person name="Spatafora J.W."/>
            <person name="Visel A."/>
            <person name="Grigoriev I.V."/>
        </authorList>
    </citation>
    <scope>NUCLEOTIDE SEQUENCE [LARGE SCALE GENOMIC DNA]</scope>
    <source>
        <strain evidence="2 3">CBS 129021</strain>
    </source>
</reference>
<dbReference type="STRING" id="1141098.A0A1Y2DPM1"/>
<feature type="region of interest" description="Disordered" evidence="1">
    <location>
        <begin position="90"/>
        <end position="112"/>
    </location>
</feature>
<organism evidence="2 3">
    <name type="scientific">Pseudomassariella vexata</name>
    <dbReference type="NCBI Taxonomy" id="1141098"/>
    <lineage>
        <taxon>Eukaryota</taxon>
        <taxon>Fungi</taxon>
        <taxon>Dikarya</taxon>
        <taxon>Ascomycota</taxon>
        <taxon>Pezizomycotina</taxon>
        <taxon>Sordariomycetes</taxon>
        <taxon>Xylariomycetidae</taxon>
        <taxon>Amphisphaeriales</taxon>
        <taxon>Pseudomassariaceae</taxon>
        <taxon>Pseudomassariella</taxon>
    </lineage>
</organism>
<dbReference type="AlphaFoldDB" id="A0A1Y2DPM1"/>
<feature type="compositionally biased region" description="Polar residues" evidence="1">
    <location>
        <begin position="420"/>
        <end position="448"/>
    </location>
</feature>
<gene>
    <name evidence="2" type="ORF">BCR38DRAFT_29979</name>
</gene>
<accession>A0A1Y2DPM1</accession>
<feature type="region of interest" description="Disordered" evidence="1">
    <location>
        <begin position="146"/>
        <end position="175"/>
    </location>
</feature>
<sequence>MKEPAFLSQAHLVQFKAHSRVNLLLTLVKFSTPLLCNDSSGSRHIQAGGNFPPPSAFAPGQIPIPGPYGTFPPPGSFAPLQGHFLGQPGFPAPGQYQPNLHGQMSPSGLYDSGLSNPQVLSELVQNQPSSQESQADLYASGIHQQASPTVVTGQSSEHNGQNQLPQPQMGSAPQGQCLGLDTYRYATLAQAEADFDAELYAWMNGNAATEEPQANVQADRGSNVTDPTEPIGRDIDGLKKIIEGDRDALTAARRDVAAGNLTGLEAQALEVFEQNAEAETTAERDWVAQTIAERDLETLQLARLSLSDDASKIAEKALAGAMDESLLASQVERAQATSKGDKEQANEAEQAQTDSMRDSELAAVAGQLLANVEDNTSEKFKNSKFLELMRRLQSQEVVAHDNDFVEASSVPALAPRSGLAPTSSVGSHVTGSRTGPPLTLQQNPGQQASSPVTPKTVTVKDVDEGQDEK</sequence>
<dbReference type="InParanoid" id="A0A1Y2DPM1"/>
<feature type="compositionally biased region" description="Polar residues" evidence="1">
    <location>
        <begin position="212"/>
        <end position="226"/>
    </location>
</feature>
<feature type="compositionally biased region" description="Polar residues" evidence="1">
    <location>
        <begin position="146"/>
        <end position="174"/>
    </location>
</feature>
<feature type="compositionally biased region" description="Polar residues" evidence="1">
    <location>
        <begin position="96"/>
        <end position="106"/>
    </location>
</feature>
<evidence type="ECO:0000313" key="2">
    <source>
        <dbReference type="EMBL" id="ORY61231.1"/>
    </source>
</evidence>
<dbReference type="EMBL" id="MCFJ01000010">
    <property type="protein sequence ID" value="ORY61231.1"/>
    <property type="molecule type" value="Genomic_DNA"/>
</dbReference>
<dbReference type="Proteomes" id="UP000193689">
    <property type="component" value="Unassembled WGS sequence"/>
</dbReference>
<keyword evidence="3" id="KW-1185">Reference proteome</keyword>
<feature type="region of interest" description="Disordered" evidence="1">
    <location>
        <begin position="333"/>
        <end position="356"/>
    </location>
</feature>
<name>A0A1Y2DPM1_9PEZI</name>
<evidence type="ECO:0000256" key="1">
    <source>
        <dbReference type="SAM" id="MobiDB-lite"/>
    </source>
</evidence>
<dbReference type="RefSeq" id="XP_040713308.1">
    <property type="nucleotide sequence ID" value="XM_040854540.1"/>
</dbReference>
<evidence type="ECO:0000313" key="3">
    <source>
        <dbReference type="Proteomes" id="UP000193689"/>
    </source>
</evidence>
<comment type="caution">
    <text evidence="2">The sequence shown here is derived from an EMBL/GenBank/DDBJ whole genome shotgun (WGS) entry which is preliminary data.</text>
</comment>
<dbReference type="GeneID" id="63770752"/>
<feature type="region of interest" description="Disordered" evidence="1">
    <location>
        <begin position="414"/>
        <end position="469"/>
    </location>
</feature>